<evidence type="ECO:0000313" key="10">
    <source>
        <dbReference type="EMBL" id="URL56860.1"/>
    </source>
</evidence>
<evidence type="ECO:0000259" key="9">
    <source>
        <dbReference type="PROSITE" id="PS51012"/>
    </source>
</evidence>
<dbReference type="InterPro" id="IPR013525">
    <property type="entry name" value="ABC2_TM"/>
</dbReference>
<dbReference type="EMBL" id="CP063231">
    <property type="protein sequence ID" value="URL56860.1"/>
    <property type="molecule type" value="Genomic_DNA"/>
</dbReference>
<dbReference type="PANTHER" id="PTHR30294">
    <property type="entry name" value="MEMBRANE COMPONENT OF ABC TRANSPORTER YHHJ-RELATED"/>
    <property type="match status" value="1"/>
</dbReference>
<keyword evidence="3" id="KW-0813">Transport</keyword>
<comment type="subcellular location">
    <subcellularLocation>
        <location evidence="1">Cell membrane</location>
        <topology evidence="1">Multi-pass membrane protein</topology>
    </subcellularLocation>
</comment>
<dbReference type="Pfam" id="PF12698">
    <property type="entry name" value="ABC2_membrane_3"/>
    <property type="match status" value="1"/>
</dbReference>
<evidence type="ECO:0000256" key="1">
    <source>
        <dbReference type="ARBA" id="ARBA00004651"/>
    </source>
</evidence>
<evidence type="ECO:0000256" key="5">
    <source>
        <dbReference type="ARBA" id="ARBA00022692"/>
    </source>
</evidence>
<evidence type="ECO:0000256" key="6">
    <source>
        <dbReference type="ARBA" id="ARBA00022989"/>
    </source>
</evidence>
<evidence type="ECO:0000256" key="7">
    <source>
        <dbReference type="ARBA" id="ARBA00023136"/>
    </source>
</evidence>
<keyword evidence="7 8" id="KW-0472">Membrane</keyword>
<accession>A0ABY4SYF5</accession>
<comment type="similarity">
    <text evidence="2">Belongs to the ABC-2 integral membrane protein family.</text>
</comment>
<dbReference type="RefSeq" id="WP_250337830.1">
    <property type="nucleotide sequence ID" value="NZ_CP063231.1"/>
</dbReference>
<feature type="transmembrane region" description="Helical" evidence="8">
    <location>
        <begin position="180"/>
        <end position="204"/>
    </location>
</feature>
<evidence type="ECO:0000256" key="2">
    <source>
        <dbReference type="ARBA" id="ARBA00007783"/>
    </source>
</evidence>
<dbReference type="Proteomes" id="UP001056681">
    <property type="component" value="Chromosome"/>
</dbReference>
<dbReference type="PANTHER" id="PTHR30294:SF44">
    <property type="entry name" value="MULTIDRUG ABC TRANSPORTER PERMEASE YBHR-RELATED"/>
    <property type="match status" value="1"/>
</dbReference>
<feature type="transmembrane region" description="Helical" evidence="8">
    <location>
        <begin position="343"/>
        <end position="370"/>
    </location>
</feature>
<feature type="transmembrane region" description="Helical" evidence="8">
    <location>
        <begin position="234"/>
        <end position="254"/>
    </location>
</feature>
<feature type="transmembrane region" description="Helical" evidence="8">
    <location>
        <begin position="293"/>
        <end position="313"/>
    </location>
</feature>
<evidence type="ECO:0000256" key="8">
    <source>
        <dbReference type="SAM" id="Phobius"/>
    </source>
</evidence>
<keyword evidence="6 8" id="KW-1133">Transmembrane helix</keyword>
<gene>
    <name evidence="10" type="ORF">IM816_09240</name>
</gene>
<protein>
    <submittedName>
        <fullName evidence="10">ABC transporter permease</fullName>
    </submittedName>
</protein>
<keyword evidence="11" id="KW-1185">Reference proteome</keyword>
<keyword evidence="5 8" id="KW-0812">Transmembrane</keyword>
<proteinExistence type="inferred from homology"/>
<keyword evidence="4" id="KW-1003">Cell membrane</keyword>
<organism evidence="10 11">
    <name type="scientific">Luteibacter flocculans</name>
    <dbReference type="NCBI Taxonomy" id="2780091"/>
    <lineage>
        <taxon>Bacteria</taxon>
        <taxon>Pseudomonadati</taxon>
        <taxon>Pseudomonadota</taxon>
        <taxon>Gammaproteobacteria</taxon>
        <taxon>Lysobacterales</taxon>
        <taxon>Rhodanobacteraceae</taxon>
        <taxon>Luteibacter</taxon>
    </lineage>
</organism>
<dbReference type="InterPro" id="IPR047817">
    <property type="entry name" value="ABC2_TM_bact-type"/>
</dbReference>
<evidence type="ECO:0000313" key="11">
    <source>
        <dbReference type="Proteomes" id="UP001056681"/>
    </source>
</evidence>
<dbReference type="PROSITE" id="PS51012">
    <property type="entry name" value="ABC_TM2"/>
    <property type="match status" value="1"/>
</dbReference>
<name>A0ABY4SYF5_9GAMM</name>
<evidence type="ECO:0000256" key="4">
    <source>
        <dbReference type="ARBA" id="ARBA00022475"/>
    </source>
</evidence>
<reference evidence="10" key="1">
    <citation type="submission" date="2020-10" db="EMBL/GenBank/DDBJ databases">
        <title>Whole-genome sequence of Luteibacter sp. EIF3.</title>
        <authorList>
            <person name="Friedrich I."/>
            <person name="Hertel R."/>
            <person name="Daniel R."/>
        </authorList>
    </citation>
    <scope>NUCLEOTIDE SEQUENCE</scope>
    <source>
        <strain evidence="10">EIF3</strain>
    </source>
</reference>
<sequence length="375" mass="40921">MNSLVAFLRRVLNLCRKELKVILKDPAGRMVLFAPVLVQSLIFGYAATLDLRQAPYALLDQDHGEAATALVARIESSGAFQRAATLRNESDIPPIVNAGDVLFVVHIPPRFESRLSNGEDTPVQLVLDARNSVSAGTAAGYLGTIVSRFNADWRKEHGGGEVPLTVDVRSWYNPNLETRWFMMTAMIANLSMLQTLMLTALSVAREREQGTFDQLLVTPCTPTEIMIGKSVPSIIVGLAQASLVVLITSLWFRIPPAGSLVTLYTALLVFTLAAVGIGLAISALAVSMQQAMLYTFVLMMPLVLLSGMTTPIANMPVVMQWFTMIDPARYGIHMVHRVYLEGVGLHAVLADILPLLAISAVTLPTAAWLFRHRLT</sequence>
<feature type="transmembrane region" description="Helical" evidence="8">
    <location>
        <begin position="260"/>
        <end position="286"/>
    </location>
</feature>
<evidence type="ECO:0000256" key="3">
    <source>
        <dbReference type="ARBA" id="ARBA00022448"/>
    </source>
</evidence>
<dbReference type="Gene3D" id="3.40.1710.10">
    <property type="entry name" value="abc type-2 transporter like domain"/>
    <property type="match status" value="1"/>
</dbReference>
<feature type="domain" description="ABC transmembrane type-2" evidence="9">
    <location>
        <begin position="139"/>
        <end position="373"/>
    </location>
</feature>
<dbReference type="InterPro" id="IPR051449">
    <property type="entry name" value="ABC-2_transporter_component"/>
</dbReference>